<evidence type="ECO:0000313" key="3">
    <source>
        <dbReference type="Proteomes" id="UP000007963"/>
    </source>
</evidence>
<dbReference type="OMA" id="IARTRWI"/>
<evidence type="ECO:0000313" key="2">
    <source>
        <dbReference type="EMBL" id="EAU38930.1"/>
    </source>
</evidence>
<dbReference type="PANTHER" id="PTHR36124:SF6">
    <property type="entry name" value="ER-BOUND OXYGENASE MPAB_MPAB'_RUBBER OXYGENASE CATALYTIC DOMAIN-CONTAINING PROTEIN"/>
    <property type="match status" value="1"/>
</dbReference>
<keyword evidence="1" id="KW-1133">Transmembrane helix</keyword>
<dbReference type="OrthoDB" id="545169at2759"/>
<dbReference type="eggNOG" id="ENOG502S0GY">
    <property type="taxonomic scope" value="Eukaryota"/>
</dbReference>
<dbReference type="GeneID" id="4355035"/>
<dbReference type="Proteomes" id="UP000007963">
    <property type="component" value="Unassembled WGS sequence"/>
</dbReference>
<organism evidence="2 3">
    <name type="scientific">Aspergillus terreus (strain NIH 2624 / FGSC A1156)</name>
    <dbReference type="NCBI Taxonomy" id="341663"/>
    <lineage>
        <taxon>Eukaryota</taxon>
        <taxon>Fungi</taxon>
        <taxon>Dikarya</taxon>
        <taxon>Ascomycota</taxon>
        <taxon>Pezizomycotina</taxon>
        <taxon>Eurotiomycetes</taxon>
        <taxon>Eurotiomycetidae</taxon>
        <taxon>Eurotiales</taxon>
        <taxon>Aspergillaceae</taxon>
        <taxon>Aspergillus</taxon>
        <taxon>Aspergillus subgen. Circumdati</taxon>
    </lineage>
</organism>
<dbReference type="InterPro" id="IPR046366">
    <property type="entry name" value="MPAB"/>
</dbReference>
<dbReference type="RefSeq" id="XP_001210370.1">
    <property type="nucleotide sequence ID" value="XM_001210370.1"/>
</dbReference>
<name>Q0D1A0_ASPTN</name>
<gene>
    <name evidence="2" type="ORF">ATEG_00284</name>
</gene>
<feature type="transmembrane region" description="Helical" evidence="1">
    <location>
        <begin position="31"/>
        <end position="51"/>
    </location>
</feature>
<reference evidence="3" key="1">
    <citation type="submission" date="2005-09" db="EMBL/GenBank/DDBJ databases">
        <title>Annotation of the Aspergillus terreus NIH2624 genome.</title>
        <authorList>
            <person name="Birren B.W."/>
            <person name="Lander E.S."/>
            <person name="Galagan J.E."/>
            <person name="Nusbaum C."/>
            <person name="Devon K."/>
            <person name="Henn M."/>
            <person name="Ma L.-J."/>
            <person name="Jaffe D.B."/>
            <person name="Butler J."/>
            <person name="Alvarez P."/>
            <person name="Gnerre S."/>
            <person name="Grabherr M."/>
            <person name="Kleber M."/>
            <person name="Mauceli E.W."/>
            <person name="Brockman W."/>
            <person name="Rounsley S."/>
            <person name="Young S.K."/>
            <person name="LaButti K."/>
            <person name="Pushparaj V."/>
            <person name="DeCaprio D."/>
            <person name="Crawford M."/>
            <person name="Koehrsen M."/>
            <person name="Engels R."/>
            <person name="Montgomery P."/>
            <person name="Pearson M."/>
            <person name="Howarth C."/>
            <person name="Larson L."/>
            <person name="Luoma S."/>
            <person name="White J."/>
            <person name="Alvarado L."/>
            <person name="Kodira C.D."/>
            <person name="Zeng Q."/>
            <person name="Oleary S."/>
            <person name="Yandava C."/>
            <person name="Denning D.W."/>
            <person name="Nierman W.C."/>
            <person name="Milne T."/>
            <person name="Madden K."/>
        </authorList>
    </citation>
    <scope>NUCLEOTIDE SEQUENCE [LARGE SCALE GENOMIC DNA]</scope>
    <source>
        <strain evidence="3">NIH 2624 / FGSC A1156</strain>
    </source>
</reference>
<dbReference type="EMBL" id="CH476594">
    <property type="protein sequence ID" value="EAU38930.1"/>
    <property type="molecule type" value="Genomic_DNA"/>
</dbReference>
<proteinExistence type="predicted"/>
<dbReference type="HOGENOM" id="CLU_039076_0_0_1"/>
<keyword evidence="1" id="KW-0472">Membrane</keyword>
<dbReference type="GO" id="GO:0016491">
    <property type="term" value="F:oxidoreductase activity"/>
    <property type="evidence" value="ECO:0007669"/>
    <property type="project" value="InterPro"/>
</dbReference>
<dbReference type="AlphaFoldDB" id="Q0D1A0"/>
<evidence type="ECO:0000256" key="1">
    <source>
        <dbReference type="SAM" id="Phobius"/>
    </source>
</evidence>
<accession>Q0D1A0</accession>
<sequence>MDNSTQSHAGGFQSLWLNLRGKPLDITSSQLLSYGFLIVAAYPVLVSFLRFRRLKWLHKKYNYPTRASLSRMTDDEAWEIQKAMLELEFPFIFVKALQFALFRTYGIPTISRLLTTTSQFSNPDTSLKRYTDTSALVQEFMGHAPSSKRVLESIARTRWIHSGYRSAGKISEDDMLYTLGLFAIQPVRFIEKFEWRKLSDLEKCAIGTFWKSLGDGLRISYDALPSSKKGWQDGLHWLEEISDWSDEYEVRCMLPDAKNREVADQTTAVLVYMLPGPLKHIGLKFVSFMMDDRLRKAMFANIRLLTQLTSYEPPPPSYARFFSLLLSARRFALRYLALPRPYFLRFSNFTEEQDENERVFITQWDAAPYYVKPTFWNRWGPVAWLTWALGLPLPGDGGDKYYPQGYFIPDVGPKYFEGKGRKALNQTIEELKTSRTGKCPFH</sequence>
<dbReference type="VEuPathDB" id="FungiDB:ATEG_00284"/>
<dbReference type="PANTHER" id="PTHR36124">
    <property type="match status" value="1"/>
</dbReference>
<keyword evidence="1" id="KW-0812">Transmembrane</keyword>
<protein>
    <recommendedName>
        <fullName evidence="4">ER-bound oxygenase mpaB/mpaB'/Rubber oxygenase catalytic domain-containing protein</fullName>
    </recommendedName>
</protein>
<dbReference type="STRING" id="341663.Q0D1A0"/>
<evidence type="ECO:0008006" key="4">
    <source>
        <dbReference type="Google" id="ProtNLM"/>
    </source>
</evidence>